<feature type="transmembrane region" description="Helical" evidence="6">
    <location>
        <begin position="296"/>
        <end position="314"/>
    </location>
</feature>
<feature type="transmembrane region" description="Helical" evidence="6">
    <location>
        <begin position="256"/>
        <end position="275"/>
    </location>
</feature>
<feature type="transmembrane region" description="Helical" evidence="6">
    <location>
        <begin position="480"/>
        <end position="501"/>
    </location>
</feature>
<dbReference type="PROSITE" id="PS50005">
    <property type="entry name" value="TPR"/>
    <property type="match status" value="1"/>
</dbReference>
<evidence type="ECO:0000313" key="8">
    <source>
        <dbReference type="EMBL" id="MBB4934483.1"/>
    </source>
</evidence>
<dbReference type="EMBL" id="JACHJT010000001">
    <property type="protein sequence ID" value="MBB4934483.1"/>
    <property type="molecule type" value="Genomic_DNA"/>
</dbReference>
<comment type="subcellular location">
    <subcellularLocation>
        <location evidence="1">Membrane</location>
        <topology evidence="1">Multi-pass membrane protein</topology>
    </subcellularLocation>
</comment>
<feature type="repeat" description="TPR" evidence="5">
    <location>
        <begin position="146"/>
        <end position="179"/>
    </location>
</feature>
<organism evidence="8 9">
    <name type="scientific">Lipingzhangella halophila</name>
    <dbReference type="NCBI Taxonomy" id="1783352"/>
    <lineage>
        <taxon>Bacteria</taxon>
        <taxon>Bacillati</taxon>
        <taxon>Actinomycetota</taxon>
        <taxon>Actinomycetes</taxon>
        <taxon>Streptosporangiales</taxon>
        <taxon>Nocardiopsidaceae</taxon>
        <taxon>Lipingzhangella</taxon>
    </lineage>
</organism>
<keyword evidence="9" id="KW-1185">Reference proteome</keyword>
<dbReference type="RefSeq" id="WP_184582584.1">
    <property type="nucleotide sequence ID" value="NZ_JACHJT010000001.1"/>
</dbReference>
<dbReference type="InterPro" id="IPR011990">
    <property type="entry name" value="TPR-like_helical_dom_sf"/>
</dbReference>
<evidence type="ECO:0000256" key="2">
    <source>
        <dbReference type="ARBA" id="ARBA00022692"/>
    </source>
</evidence>
<evidence type="ECO:0000256" key="4">
    <source>
        <dbReference type="ARBA" id="ARBA00023136"/>
    </source>
</evidence>
<dbReference type="InterPro" id="IPR010432">
    <property type="entry name" value="RDD"/>
</dbReference>
<sequence>MVNDAIKRAQTRLAIGKPQEALRIVEQALATDPDHPILWEMKGRAHLRANQYQAAIAACQRSIGLDGGRPSAYICLAMALLDNGQAVDMLDAGEAVLRLNPENDRGHMIVALARAARYQKGLRRDLLAQGARDAANRALELAPEDSWLQGQAGQVHHLLGDRRTATRHYREAVRLAPEDTWALTKLAVVQSQRWRKIEALRYLRTVLAIDPRDFTVLQAVYTQCREFTRSLIAISAFLGFFSIIMVIAEADEPNAVTLRLGFSVITTACLGYALFRIWRVPVSMRRFLVNRKWGRVWAGSVLLPPLAVLAISWLPLPYAAAAIPLLVVAVFAYLILTGVVDRDALARFAAGEFPEAERQRSRAAHSAPAQPPVAADPGTRLGAFLVDGFVAGALGLVAFYLTMFATMGIVFGLSLPDGPVSLWIGMGSAAVCGLTAVFCYFWLSTANTGQTVGKRAMSIRTVDLATGNPPSRKAAAGRTALLFGFALLPVVGFLADLVVMLRDHPHYRGARDELAKTWVIQA</sequence>
<dbReference type="Gene3D" id="1.25.40.10">
    <property type="entry name" value="Tetratricopeptide repeat domain"/>
    <property type="match status" value="1"/>
</dbReference>
<evidence type="ECO:0000259" key="7">
    <source>
        <dbReference type="Pfam" id="PF06271"/>
    </source>
</evidence>
<evidence type="ECO:0000256" key="5">
    <source>
        <dbReference type="PROSITE-ProRule" id="PRU00339"/>
    </source>
</evidence>
<keyword evidence="2 6" id="KW-0812">Transmembrane</keyword>
<gene>
    <name evidence="8" type="ORF">F4561_005303</name>
</gene>
<dbReference type="Pfam" id="PF13432">
    <property type="entry name" value="TPR_16"/>
    <property type="match status" value="1"/>
</dbReference>
<feature type="transmembrane region" description="Helical" evidence="6">
    <location>
        <begin position="231"/>
        <end position="250"/>
    </location>
</feature>
<feature type="domain" description="RDD" evidence="7">
    <location>
        <begin position="375"/>
        <end position="515"/>
    </location>
</feature>
<name>A0A7W7W598_9ACTN</name>
<feature type="transmembrane region" description="Helical" evidence="6">
    <location>
        <begin position="420"/>
        <end position="443"/>
    </location>
</feature>
<keyword evidence="3 6" id="KW-1133">Transmembrane helix</keyword>
<proteinExistence type="predicted"/>
<reference evidence="8 9" key="1">
    <citation type="submission" date="2020-08" db="EMBL/GenBank/DDBJ databases">
        <title>Sequencing the genomes of 1000 actinobacteria strains.</title>
        <authorList>
            <person name="Klenk H.-P."/>
        </authorList>
    </citation>
    <scope>NUCLEOTIDE SEQUENCE [LARGE SCALE GENOMIC DNA]</scope>
    <source>
        <strain evidence="8 9">DSM 102030</strain>
    </source>
</reference>
<protein>
    <submittedName>
        <fullName evidence="8">Tetratricopeptide (TPR) repeat protein</fullName>
    </submittedName>
</protein>
<comment type="caution">
    <text evidence="8">The sequence shown here is derived from an EMBL/GenBank/DDBJ whole genome shotgun (WGS) entry which is preliminary data.</text>
</comment>
<dbReference type="SMART" id="SM00028">
    <property type="entry name" value="TPR"/>
    <property type="match status" value="5"/>
</dbReference>
<evidence type="ECO:0000256" key="6">
    <source>
        <dbReference type="SAM" id="Phobius"/>
    </source>
</evidence>
<dbReference type="Proteomes" id="UP000523007">
    <property type="component" value="Unassembled WGS sequence"/>
</dbReference>
<dbReference type="AlphaFoldDB" id="A0A7W7W598"/>
<evidence type="ECO:0000256" key="1">
    <source>
        <dbReference type="ARBA" id="ARBA00004141"/>
    </source>
</evidence>
<accession>A0A7W7W598</accession>
<feature type="transmembrane region" description="Helical" evidence="6">
    <location>
        <begin position="320"/>
        <end position="340"/>
    </location>
</feature>
<keyword evidence="4 6" id="KW-0472">Membrane</keyword>
<dbReference type="GO" id="GO:0016020">
    <property type="term" value="C:membrane"/>
    <property type="evidence" value="ECO:0007669"/>
    <property type="project" value="UniProtKB-SubCell"/>
</dbReference>
<dbReference type="SUPFAM" id="SSF48452">
    <property type="entry name" value="TPR-like"/>
    <property type="match status" value="1"/>
</dbReference>
<dbReference type="PANTHER" id="PTHR12558:SF13">
    <property type="entry name" value="CELL DIVISION CYCLE PROTEIN 27 HOMOLOG"/>
    <property type="match status" value="1"/>
</dbReference>
<keyword evidence="5" id="KW-0802">TPR repeat</keyword>
<feature type="transmembrane region" description="Helical" evidence="6">
    <location>
        <begin position="389"/>
        <end position="414"/>
    </location>
</feature>
<evidence type="ECO:0000313" key="9">
    <source>
        <dbReference type="Proteomes" id="UP000523007"/>
    </source>
</evidence>
<dbReference type="Pfam" id="PF06271">
    <property type="entry name" value="RDD"/>
    <property type="match status" value="1"/>
</dbReference>
<dbReference type="PANTHER" id="PTHR12558">
    <property type="entry name" value="CELL DIVISION CYCLE 16,23,27"/>
    <property type="match status" value="1"/>
</dbReference>
<evidence type="ECO:0000256" key="3">
    <source>
        <dbReference type="ARBA" id="ARBA00022989"/>
    </source>
</evidence>
<dbReference type="InterPro" id="IPR019734">
    <property type="entry name" value="TPR_rpt"/>
</dbReference>